<dbReference type="EMBL" id="AFJM02000057">
    <property type="protein sequence ID" value="EMM71120.1"/>
    <property type="molecule type" value="Genomic_DNA"/>
</dbReference>
<comment type="caution">
    <text evidence="1">The sequence shown here is derived from an EMBL/GenBank/DDBJ whole genome shotgun (WGS) entry which is preliminary data.</text>
</comment>
<dbReference type="AlphaFoldDB" id="M6FFC4"/>
<accession>M6FFC4</accession>
<protein>
    <submittedName>
        <fullName evidence="1">Uncharacterized protein</fullName>
    </submittedName>
</protein>
<dbReference type="Proteomes" id="UP000012101">
    <property type="component" value="Unassembled WGS sequence"/>
</dbReference>
<reference evidence="1 2" key="1">
    <citation type="submission" date="2013-01" db="EMBL/GenBank/DDBJ databases">
        <authorList>
            <person name="Harkins D.M."/>
            <person name="Durkin A.S."/>
            <person name="Brinkac L.M."/>
            <person name="Haft D.H."/>
            <person name="Selengut J.D."/>
            <person name="Sanka R."/>
            <person name="DePew J."/>
            <person name="Purushe J."/>
            <person name="Hospenthal D.R."/>
            <person name="Murray C.K."/>
            <person name="Pimentel G."/>
            <person name="Wasfy M."/>
            <person name="Vinetz J.M."/>
            <person name="Sutton G.G."/>
            <person name="Nierman W.C."/>
            <person name="Fouts D.E."/>
        </authorList>
    </citation>
    <scope>NUCLEOTIDE SEQUENCE [LARGE SCALE GENOMIC DNA]</scope>
    <source>
        <strain evidence="1 2">2006001855</strain>
    </source>
</reference>
<evidence type="ECO:0000313" key="2">
    <source>
        <dbReference type="Proteomes" id="UP000012101"/>
    </source>
</evidence>
<organism evidence="1 2">
    <name type="scientific">Leptospira weilii str. 2006001855</name>
    <dbReference type="NCBI Taxonomy" id="996804"/>
    <lineage>
        <taxon>Bacteria</taxon>
        <taxon>Pseudomonadati</taxon>
        <taxon>Spirochaetota</taxon>
        <taxon>Spirochaetia</taxon>
        <taxon>Leptospirales</taxon>
        <taxon>Leptospiraceae</taxon>
        <taxon>Leptospira</taxon>
    </lineage>
</organism>
<evidence type="ECO:0000313" key="1">
    <source>
        <dbReference type="EMBL" id="EMM71120.1"/>
    </source>
</evidence>
<sequence>MRIVHFGHPISLGYRLGRSISFGNVLHAQDLSFPVLYISIIFPPSIPLYHFDSPILP</sequence>
<proteinExistence type="predicted"/>
<gene>
    <name evidence="1" type="ORF">LEP1GSC038_0654</name>
</gene>
<name>M6FFC4_9LEPT</name>